<gene>
    <name evidence="2" type="ORF">EDS130_LOCUS23234</name>
</gene>
<organism evidence="2 3">
    <name type="scientific">Adineta ricciae</name>
    <name type="common">Rotifer</name>
    <dbReference type="NCBI Taxonomy" id="249248"/>
    <lineage>
        <taxon>Eukaryota</taxon>
        <taxon>Metazoa</taxon>
        <taxon>Spiralia</taxon>
        <taxon>Gnathifera</taxon>
        <taxon>Rotifera</taxon>
        <taxon>Eurotatoria</taxon>
        <taxon>Bdelloidea</taxon>
        <taxon>Adinetida</taxon>
        <taxon>Adinetidae</taxon>
        <taxon>Adineta</taxon>
    </lineage>
</organism>
<dbReference type="InterPro" id="IPR050312">
    <property type="entry name" value="IolE/XylAMocC-like"/>
</dbReference>
<evidence type="ECO:0000313" key="2">
    <source>
        <dbReference type="EMBL" id="CAF1162759.1"/>
    </source>
</evidence>
<evidence type="ECO:0000313" key="3">
    <source>
        <dbReference type="Proteomes" id="UP000663852"/>
    </source>
</evidence>
<sequence>MRSVTLFTAQFGDIPLEILAAKAREWGFDGLELGGHLDIHRASTDQTYCQEILSLLAKNNLKLFALSAHLVGQAVCDHIDERRHRPILPVHVWGDGNPEGVKQRAAEEVIAAARAARNLGIKIVNGFTGSSIWHLLYGFPPIHPEQINEGYEDFAKRWKPILDEYQKCDVQFALEVHPGEIAFDIVSAERALAALDYHPAFGFNFDPSHLGYQGVNYIEFLRRFKTRIFHVHMKDVDFDWNCPCEAGVFGGHTSFGDPRRFFNFRSLGRGKIDFEKIIRTLNQIDYQGPLSVEWEDGDMDREMGAQESLQFVRRLDFKRGSQQFDAAFIFHRY</sequence>
<evidence type="ECO:0000259" key="1">
    <source>
        <dbReference type="Pfam" id="PF01261"/>
    </source>
</evidence>
<name>A0A814TK06_ADIRI</name>
<proteinExistence type="predicted"/>
<dbReference type="Gene3D" id="3.20.20.150">
    <property type="entry name" value="Divalent-metal-dependent TIM barrel enzymes"/>
    <property type="match status" value="1"/>
</dbReference>
<dbReference type="PANTHER" id="PTHR12110">
    <property type="entry name" value="HYDROXYPYRUVATE ISOMERASE"/>
    <property type="match status" value="1"/>
</dbReference>
<dbReference type="InterPro" id="IPR013022">
    <property type="entry name" value="Xyl_isomerase-like_TIM-brl"/>
</dbReference>
<dbReference type="Proteomes" id="UP000663852">
    <property type="component" value="Unassembled WGS sequence"/>
</dbReference>
<reference evidence="2" key="1">
    <citation type="submission" date="2021-02" db="EMBL/GenBank/DDBJ databases">
        <authorList>
            <person name="Nowell W R."/>
        </authorList>
    </citation>
    <scope>NUCLEOTIDE SEQUENCE</scope>
</reference>
<dbReference type="SUPFAM" id="SSF51658">
    <property type="entry name" value="Xylose isomerase-like"/>
    <property type="match status" value="1"/>
</dbReference>
<feature type="domain" description="Xylose isomerase-like TIM barrel" evidence="1">
    <location>
        <begin position="21"/>
        <end position="314"/>
    </location>
</feature>
<accession>A0A814TK06</accession>
<dbReference type="EMBL" id="CAJNOJ010000126">
    <property type="protein sequence ID" value="CAF1162759.1"/>
    <property type="molecule type" value="Genomic_DNA"/>
</dbReference>
<comment type="caution">
    <text evidence="2">The sequence shown here is derived from an EMBL/GenBank/DDBJ whole genome shotgun (WGS) entry which is preliminary data.</text>
</comment>
<dbReference type="InterPro" id="IPR036237">
    <property type="entry name" value="Xyl_isomerase-like_sf"/>
</dbReference>
<dbReference type="Pfam" id="PF01261">
    <property type="entry name" value="AP_endonuc_2"/>
    <property type="match status" value="1"/>
</dbReference>
<protein>
    <recommendedName>
        <fullName evidence="1">Xylose isomerase-like TIM barrel domain-containing protein</fullName>
    </recommendedName>
</protein>
<dbReference type="OrthoDB" id="2307048at2759"/>
<dbReference type="AlphaFoldDB" id="A0A814TK06"/>
<dbReference type="PANTHER" id="PTHR12110:SF21">
    <property type="entry name" value="XYLOSE ISOMERASE-LIKE TIM BARREL DOMAIN-CONTAINING PROTEIN"/>
    <property type="match status" value="1"/>
</dbReference>